<reference evidence="13 14" key="1">
    <citation type="submission" date="2018-06" db="EMBL/GenBank/DDBJ databases">
        <title>Genomic Encyclopedia of Archaeal and Bacterial Type Strains, Phase II (KMG-II): from individual species to whole genera.</title>
        <authorList>
            <person name="Goeker M."/>
        </authorList>
    </citation>
    <scope>NUCLEOTIDE SEQUENCE [LARGE SCALE GENOMIC DNA]</scope>
    <source>
        <strain evidence="13 14">DSM 13087</strain>
    </source>
</reference>
<evidence type="ECO:0000256" key="1">
    <source>
        <dbReference type="ARBA" id="ARBA00009684"/>
    </source>
</evidence>
<dbReference type="PIRSF" id="PIRSF010376">
    <property type="entry name" value="IspE"/>
    <property type="match status" value="1"/>
</dbReference>
<dbReference type="PANTHER" id="PTHR43527">
    <property type="entry name" value="4-DIPHOSPHOCYTIDYL-2-C-METHYL-D-ERYTHRITOL KINASE, CHLOROPLASTIC"/>
    <property type="match status" value="1"/>
</dbReference>
<comment type="similarity">
    <text evidence="1 10">Belongs to the GHMP kinase family. IspE subfamily.</text>
</comment>
<sequence length="280" mass="29091">MIGAELAPAKINLTLHVTGQRADGYHLLDSLVVFTEAGDHVSARKLQGLSLSITGREGAGLGTGADNLVLRAARLMGASDLALTLEKNLPLSSGIGGGSSDAAACLRLVARVTGAPLPAMRAVLGLGADVPVCLAPRPCRMQGIGETLTPVPNLPPFWMVLVNPRVEVPTPQVFRALAQRDNAPMPSALPDWHDTGALFAFLAEQRNDLQPPACRIAPQIGLVLDALDAAQGCALARMSGSGATCFGMFAARAEAEHAAQVLQAAHPEWWVVPTGLLAGQ</sequence>
<dbReference type="InterPro" id="IPR004424">
    <property type="entry name" value="IspE"/>
</dbReference>
<dbReference type="EC" id="2.7.1.148" evidence="2 10"/>
<feature type="active site" evidence="10">
    <location>
        <position position="10"/>
    </location>
</feature>
<evidence type="ECO:0000313" key="13">
    <source>
        <dbReference type="EMBL" id="PZX46563.1"/>
    </source>
</evidence>
<dbReference type="EMBL" id="QKZQ01000003">
    <property type="protein sequence ID" value="PZX46563.1"/>
    <property type="molecule type" value="Genomic_DNA"/>
</dbReference>
<dbReference type="AlphaFoldDB" id="A0A2W7QEC9"/>
<comment type="function">
    <text evidence="10">Catalyzes the phosphorylation of the position 2 hydroxy group of 4-diphosphocytidyl-2C-methyl-D-erythritol.</text>
</comment>
<dbReference type="Proteomes" id="UP000249364">
    <property type="component" value="Unassembled WGS sequence"/>
</dbReference>
<dbReference type="Gene3D" id="3.30.230.10">
    <property type="match status" value="1"/>
</dbReference>
<dbReference type="InterPro" id="IPR014721">
    <property type="entry name" value="Ribsml_uS5_D2-typ_fold_subgr"/>
</dbReference>
<dbReference type="PANTHER" id="PTHR43527:SF2">
    <property type="entry name" value="4-DIPHOSPHOCYTIDYL-2-C-METHYL-D-ERYTHRITOL KINASE, CHLOROPLASTIC"/>
    <property type="match status" value="1"/>
</dbReference>
<dbReference type="Pfam" id="PF00288">
    <property type="entry name" value="GHMP_kinases_N"/>
    <property type="match status" value="1"/>
</dbReference>
<dbReference type="InterPro" id="IPR036554">
    <property type="entry name" value="GHMP_kinase_C_sf"/>
</dbReference>
<dbReference type="GO" id="GO:0019288">
    <property type="term" value="P:isopentenyl diphosphate biosynthetic process, methylerythritol 4-phosphate pathway"/>
    <property type="evidence" value="ECO:0007669"/>
    <property type="project" value="UniProtKB-UniRule"/>
</dbReference>
<evidence type="ECO:0000256" key="9">
    <source>
        <dbReference type="ARBA" id="ARBA00032554"/>
    </source>
</evidence>
<dbReference type="Pfam" id="PF08544">
    <property type="entry name" value="GHMP_kinases_C"/>
    <property type="match status" value="1"/>
</dbReference>
<evidence type="ECO:0000256" key="3">
    <source>
        <dbReference type="ARBA" id="ARBA00017473"/>
    </source>
</evidence>
<dbReference type="Gene3D" id="3.30.70.890">
    <property type="entry name" value="GHMP kinase, C-terminal domain"/>
    <property type="match status" value="1"/>
</dbReference>
<evidence type="ECO:0000259" key="11">
    <source>
        <dbReference type="Pfam" id="PF00288"/>
    </source>
</evidence>
<accession>A0A2W7QEC9</accession>
<evidence type="ECO:0000256" key="2">
    <source>
        <dbReference type="ARBA" id="ARBA00012052"/>
    </source>
</evidence>
<dbReference type="NCBIfam" id="NF011202">
    <property type="entry name" value="PRK14608.1"/>
    <property type="match status" value="1"/>
</dbReference>
<feature type="active site" evidence="10">
    <location>
        <position position="129"/>
    </location>
</feature>
<name>A0A2W7QEC9_9RHOB</name>
<keyword evidence="5 10" id="KW-0547">Nucleotide-binding</keyword>
<dbReference type="OrthoDB" id="9809438at2"/>
<keyword evidence="14" id="KW-1185">Reference proteome</keyword>
<dbReference type="GO" id="GO:0016114">
    <property type="term" value="P:terpenoid biosynthetic process"/>
    <property type="evidence" value="ECO:0007669"/>
    <property type="project" value="UniProtKB-UniRule"/>
</dbReference>
<feature type="domain" description="GHMP kinase C-terminal" evidence="12">
    <location>
        <begin position="191"/>
        <end position="265"/>
    </location>
</feature>
<protein>
    <recommendedName>
        <fullName evidence="3 10">4-diphosphocytidyl-2-C-methyl-D-erythritol kinase</fullName>
        <shortName evidence="10">CMK</shortName>
        <ecNumber evidence="2 10">2.7.1.148</ecNumber>
    </recommendedName>
    <alternativeName>
        <fullName evidence="9 10">4-(cytidine-5'-diphospho)-2-C-methyl-D-erythritol kinase</fullName>
    </alternativeName>
</protein>
<keyword evidence="8 10" id="KW-0414">Isoprene biosynthesis</keyword>
<dbReference type="InterPro" id="IPR006204">
    <property type="entry name" value="GHMP_kinase_N_dom"/>
</dbReference>
<organism evidence="13 14">
    <name type="scientific">Roseinatronobacter thiooxidans</name>
    <dbReference type="NCBI Taxonomy" id="121821"/>
    <lineage>
        <taxon>Bacteria</taxon>
        <taxon>Pseudomonadati</taxon>
        <taxon>Pseudomonadota</taxon>
        <taxon>Alphaproteobacteria</taxon>
        <taxon>Rhodobacterales</taxon>
        <taxon>Paracoccaceae</taxon>
        <taxon>Roseinatronobacter</taxon>
    </lineage>
</organism>
<dbReference type="STRING" id="121821.GCA_001870675_03085"/>
<dbReference type="HAMAP" id="MF_00061">
    <property type="entry name" value="IspE"/>
    <property type="match status" value="1"/>
</dbReference>
<comment type="caution">
    <text evidence="13">The sequence shown here is derived from an EMBL/GenBank/DDBJ whole genome shotgun (WGS) entry which is preliminary data.</text>
</comment>
<comment type="catalytic activity">
    <reaction evidence="10">
        <text>4-CDP-2-C-methyl-D-erythritol + ATP = 4-CDP-2-C-methyl-D-erythritol 2-phosphate + ADP + H(+)</text>
        <dbReference type="Rhea" id="RHEA:18437"/>
        <dbReference type="ChEBI" id="CHEBI:15378"/>
        <dbReference type="ChEBI" id="CHEBI:30616"/>
        <dbReference type="ChEBI" id="CHEBI:57823"/>
        <dbReference type="ChEBI" id="CHEBI:57919"/>
        <dbReference type="ChEBI" id="CHEBI:456216"/>
        <dbReference type="EC" id="2.7.1.148"/>
    </reaction>
</comment>
<dbReference type="SUPFAM" id="SSF54211">
    <property type="entry name" value="Ribosomal protein S5 domain 2-like"/>
    <property type="match status" value="1"/>
</dbReference>
<evidence type="ECO:0000256" key="8">
    <source>
        <dbReference type="ARBA" id="ARBA00023229"/>
    </source>
</evidence>
<dbReference type="UniPathway" id="UPA00056">
    <property type="reaction ID" value="UER00094"/>
</dbReference>
<keyword evidence="7 10" id="KW-0067">ATP-binding</keyword>
<gene>
    <name evidence="10" type="primary">ispE</name>
    <name evidence="13" type="ORF">LY56_00763</name>
</gene>
<dbReference type="GO" id="GO:0005524">
    <property type="term" value="F:ATP binding"/>
    <property type="evidence" value="ECO:0007669"/>
    <property type="project" value="UniProtKB-UniRule"/>
</dbReference>
<dbReference type="SUPFAM" id="SSF55060">
    <property type="entry name" value="GHMP Kinase, C-terminal domain"/>
    <property type="match status" value="1"/>
</dbReference>
<evidence type="ECO:0000313" key="14">
    <source>
        <dbReference type="Proteomes" id="UP000249364"/>
    </source>
</evidence>
<keyword evidence="6 10" id="KW-0418">Kinase</keyword>
<evidence type="ECO:0000259" key="12">
    <source>
        <dbReference type="Pfam" id="PF08544"/>
    </source>
</evidence>
<comment type="pathway">
    <text evidence="10">Isoprenoid biosynthesis; isopentenyl diphosphate biosynthesis via DXP pathway; isopentenyl diphosphate from 1-deoxy-D-xylulose 5-phosphate: step 3/6.</text>
</comment>
<evidence type="ECO:0000256" key="4">
    <source>
        <dbReference type="ARBA" id="ARBA00022679"/>
    </source>
</evidence>
<evidence type="ECO:0000256" key="7">
    <source>
        <dbReference type="ARBA" id="ARBA00022840"/>
    </source>
</evidence>
<keyword evidence="4 10" id="KW-0808">Transferase</keyword>
<dbReference type="InterPro" id="IPR020568">
    <property type="entry name" value="Ribosomal_Su5_D2-typ_SF"/>
</dbReference>
<feature type="binding site" evidence="10">
    <location>
        <begin position="90"/>
        <end position="100"/>
    </location>
    <ligand>
        <name>ATP</name>
        <dbReference type="ChEBI" id="CHEBI:30616"/>
    </ligand>
</feature>
<evidence type="ECO:0000256" key="6">
    <source>
        <dbReference type="ARBA" id="ARBA00022777"/>
    </source>
</evidence>
<feature type="domain" description="GHMP kinase N-terminal" evidence="11">
    <location>
        <begin position="67"/>
        <end position="120"/>
    </location>
</feature>
<dbReference type="GO" id="GO:0050515">
    <property type="term" value="F:4-(cytidine 5'-diphospho)-2-C-methyl-D-erythritol kinase activity"/>
    <property type="evidence" value="ECO:0007669"/>
    <property type="project" value="UniProtKB-UniRule"/>
</dbReference>
<evidence type="ECO:0000256" key="10">
    <source>
        <dbReference type="HAMAP-Rule" id="MF_00061"/>
    </source>
</evidence>
<dbReference type="NCBIfam" id="TIGR00154">
    <property type="entry name" value="ispE"/>
    <property type="match status" value="1"/>
</dbReference>
<dbReference type="InterPro" id="IPR013750">
    <property type="entry name" value="GHMP_kinase_C_dom"/>
</dbReference>
<proteinExistence type="inferred from homology"/>
<evidence type="ECO:0000256" key="5">
    <source>
        <dbReference type="ARBA" id="ARBA00022741"/>
    </source>
</evidence>